<dbReference type="InterPro" id="IPR036400">
    <property type="entry name" value="Cyt_B5-like_heme/steroid_sf"/>
</dbReference>
<feature type="domain" description="FAD-binding FR-type" evidence="9">
    <location>
        <begin position="181"/>
        <end position="303"/>
    </location>
</feature>
<dbReference type="SUPFAM" id="SSF52343">
    <property type="entry name" value="Ferredoxin reductase-like, C-terminal NADP-linked domain"/>
    <property type="match status" value="1"/>
</dbReference>
<keyword evidence="11" id="KW-1185">Reference proteome</keyword>
<dbReference type="PROSITE" id="PS51384">
    <property type="entry name" value="FAD_FR"/>
    <property type="match status" value="1"/>
</dbReference>
<evidence type="ECO:0000256" key="7">
    <source>
        <dbReference type="SAM" id="MobiDB-lite"/>
    </source>
</evidence>
<keyword evidence="5 6" id="KW-0408">Iron</keyword>
<keyword evidence="3 6" id="KW-0479">Metal-binding</keyword>
<dbReference type="InterPro" id="IPR018506">
    <property type="entry name" value="Cyt_B5_heme-BS"/>
</dbReference>
<keyword evidence="2 6" id="KW-0349">Heme</keyword>
<dbReference type="Gene3D" id="3.10.120.10">
    <property type="entry name" value="Cytochrome b5-like heme/steroid binding domain"/>
    <property type="match status" value="1"/>
</dbReference>
<feature type="domain" description="Cytochrome b5 heme-binding" evidence="8">
    <location>
        <begin position="46"/>
        <end position="122"/>
    </location>
</feature>
<dbReference type="Gene3D" id="3.40.50.80">
    <property type="entry name" value="Nucleotide-binding domain of ferredoxin-NADP reductase (FNR) module"/>
    <property type="match status" value="1"/>
</dbReference>
<accession>A0A2R5GBV1</accession>
<dbReference type="SMART" id="SM01117">
    <property type="entry name" value="Cyt-b5"/>
    <property type="match status" value="1"/>
</dbReference>
<organism evidence="10 11">
    <name type="scientific">Hondaea fermentalgiana</name>
    <dbReference type="NCBI Taxonomy" id="2315210"/>
    <lineage>
        <taxon>Eukaryota</taxon>
        <taxon>Sar</taxon>
        <taxon>Stramenopiles</taxon>
        <taxon>Bigyra</taxon>
        <taxon>Labyrinthulomycetes</taxon>
        <taxon>Thraustochytrida</taxon>
        <taxon>Thraustochytriidae</taxon>
        <taxon>Hondaea</taxon>
    </lineage>
</organism>
<evidence type="ECO:0000256" key="5">
    <source>
        <dbReference type="ARBA" id="ARBA00023004"/>
    </source>
</evidence>
<dbReference type="Proteomes" id="UP000241890">
    <property type="component" value="Unassembled WGS sequence"/>
</dbReference>
<dbReference type="PROSITE" id="PS00191">
    <property type="entry name" value="CYTOCHROME_B5_1"/>
    <property type="match status" value="1"/>
</dbReference>
<feature type="region of interest" description="Disordered" evidence="7">
    <location>
        <begin position="157"/>
        <end position="179"/>
    </location>
</feature>
<gene>
    <name evidence="10" type="ORF">FCC1311_047092</name>
</gene>
<dbReference type="SUPFAM" id="SSF63380">
    <property type="entry name" value="Riboflavin synthase domain-like"/>
    <property type="match status" value="1"/>
</dbReference>
<dbReference type="InterPro" id="IPR001199">
    <property type="entry name" value="Cyt_B5-like_heme/steroid-bd"/>
</dbReference>
<keyword evidence="4" id="KW-0560">Oxidoreductase</keyword>
<dbReference type="InterPro" id="IPR051872">
    <property type="entry name" value="Cytochrome_b5/Flavoprotein_Rdt"/>
</dbReference>
<evidence type="ECO:0000256" key="1">
    <source>
        <dbReference type="ARBA" id="ARBA00006105"/>
    </source>
</evidence>
<dbReference type="Gene3D" id="2.40.30.10">
    <property type="entry name" value="Translation factors"/>
    <property type="match status" value="1"/>
</dbReference>
<evidence type="ECO:0000256" key="3">
    <source>
        <dbReference type="ARBA" id="ARBA00022723"/>
    </source>
</evidence>
<dbReference type="SUPFAM" id="SSF55856">
    <property type="entry name" value="Cytochrome b5-like heme/steroid binding domain"/>
    <property type="match status" value="1"/>
</dbReference>
<dbReference type="GO" id="GO:0005737">
    <property type="term" value="C:cytoplasm"/>
    <property type="evidence" value="ECO:0007669"/>
    <property type="project" value="TreeGrafter"/>
</dbReference>
<dbReference type="InParanoid" id="A0A2R5GBV1"/>
<dbReference type="InterPro" id="IPR008333">
    <property type="entry name" value="Cbr1-like_FAD-bd_dom"/>
</dbReference>
<evidence type="ECO:0000259" key="9">
    <source>
        <dbReference type="PROSITE" id="PS51384"/>
    </source>
</evidence>
<comment type="caution">
    <text evidence="10">The sequence shown here is derived from an EMBL/GenBank/DDBJ whole genome shotgun (WGS) entry which is preliminary data.</text>
</comment>
<sequence length="462" mass="49646">METMVTPAPKRGGGGRVHLGPGFSQLDWFKLAVHASDPAGRNGAPLRPITMAELRAHNSTRTDFWMALRGKVYNVTKYVPYHPGGADELARALGEDATLLFDEVHPWVSESMINSLEVGWLVDGDENTGAAASSAKASNVKPPASRARLLARAVGLSGNRGAETATAKPRAGPTSGPGESNAWLDCSLVSAEPSDTKHCFWIRVRVDDLAQDAQKLLATPGVYVKLLATIGEKKIERPFTPLLSTSTLTSRPACEPGEIDMLIKLYEDGMMTAHLAGALADGNALDGLKVQLRSAPYRVGIVDGRFAMAAYGAASFRRATPDVRIKHVCMIAQGTGVMPFTQLLDAASTSLESSTDEEMDFPTFSMLLASRTLDEAPLHEELAASDLLQDSLELVLSEEDNRITESLLNLHLEKFYGCTAQEESSSAPGLRIVVCGSFFFAEAMQKVILKAGWPSSCVIILD</sequence>
<dbReference type="AlphaFoldDB" id="A0A2R5GBV1"/>
<evidence type="ECO:0000256" key="4">
    <source>
        <dbReference type="ARBA" id="ARBA00023002"/>
    </source>
</evidence>
<evidence type="ECO:0000313" key="11">
    <source>
        <dbReference type="Proteomes" id="UP000241890"/>
    </source>
</evidence>
<dbReference type="InterPro" id="IPR017927">
    <property type="entry name" value="FAD-bd_FR_type"/>
</dbReference>
<protein>
    <submittedName>
        <fullName evidence="10">Cytochrome b5 reductase 4</fullName>
    </submittedName>
</protein>
<dbReference type="GO" id="GO:0046872">
    <property type="term" value="F:metal ion binding"/>
    <property type="evidence" value="ECO:0007669"/>
    <property type="project" value="UniProtKB-UniRule"/>
</dbReference>
<evidence type="ECO:0000256" key="2">
    <source>
        <dbReference type="ARBA" id="ARBA00022617"/>
    </source>
</evidence>
<dbReference type="GO" id="GO:0004128">
    <property type="term" value="F:cytochrome-b5 reductase activity, acting on NAD(P)H"/>
    <property type="evidence" value="ECO:0007669"/>
    <property type="project" value="TreeGrafter"/>
</dbReference>
<dbReference type="PROSITE" id="PS50255">
    <property type="entry name" value="CYTOCHROME_B5_2"/>
    <property type="match status" value="1"/>
</dbReference>
<reference evidence="10 11" key="1">
    <citation type="submission" date="2017-12" db="EMBL/GenBank/DDBJ databases">
        <title>Sequencing, de novo assembly and annotation of complete genome of a new Thraustochytrid species, strain FCC1311.</title>
        <authorList>
            <person name="Sedici K."/>
            <person name="Godart F."/>
            <person name="Aiese Cigliano R."/>
            <person name="Sanseverino W."/>
            <person name="Barakat M."/>
            <person name="Ortet P."/>
            <person name="Marechal E."/>
            <person name="Cagnac O."/>
            <person name="Amato A."/>
        </authorList>
    </citation>
    <scope>NUCLEOTIDE SEQUENCE [LARGE SCALE GENOMIC DNA]</scope>
</reference>
<dbReference type="PANTHER" id="PTHR46237:SF1">
    <property type="entry name" value="CYTOCHROME B5 REDUCTASE 4"/>
    <property type="match status" value="1"/>
</dbReference>
<dbReference type="GO" id="GO:0020037">
    <property type="term" value="F:heme binding"/>
    <property type="evidence" value="ECO:0007669"/>
    <property type="project" value="UniProtKB-UniRule"/>
</dbReference>
<name>A0A2R5GBV1_9STRA</name>
<evidence type="ECO:0000259" key="8">
    <source>
        <dbReference type="PROSITE" id="PS50255"/>
    </source>
</evidence>
<dbReference type="InterPro" id="IPR039261">
    <property type="entry name" value="FNR_nucleotide-bd"/>
</dbReference>
<dbReference type="PANTHER" id="PTHR46237">
    <property type="entry name" value="CYTOCHROME B5 REDUCTASE 4 FAMILY MEMBER"/>
    <property type="match status" value="1"/>
</dbReference>
<evidence type="ECO:0000313" key="10">
    <source>
        <dbReference type="EMBL" id="GBG28486.1"/>
    </source>
</evidence>
<dbReference type="Pfam" id="PF00970">
    <property type="entry name" value="FAD_binding_6"/>
    <property type="match status" value="1"/>
</dbReference>
<dbReference type="EMBL" id="BEYU01000042">
    <property type="protein sequence ID" value="GBG28486.1"/>
    <property type="molecule type" value="Genomic_DNA"/>
</dbReference>
<proteinExistence type="inferred from homology"/>
<comment type="similarity">
    <text evidence="1">Belongs to the flavoprotein pyridine nucleotide cytochrome reductase family.</text>
</comment>
<dbReference type="Pfam" id="PF00173">
    <property type="entry name" value="Cyt-b5"/>
    <property type="match status" value="1"/>
</dbReference>
<comment type="similarity">
    <text evidence="6">Belongs to the cytochrome b5 family.</text>
</comment>
<dbReference type="OrthoDB" id="432299at2759"/>
<evidence type="ECO:0000256" key="6">
    <source>
        <dbReference type="RuleBase" id="RU362121"/>
    </source>
</evidence>
<dbReference type="InterPro" id="IPR017938">
    <property type="entry name" value="Riboflavin_synthase-like_b-brl"/>
</dbReference>